<accession>A0A3M7LYK6</accession>
<name>A0A3M7LYK6_9PLEO</name>
<protein>
    <submittedName>
        <fullName evidence="4">Transcription-silencing clr2</fullName>
    </submittedName>
</protein>
<dbReference type="InterPro" id="IPR038986">
    <property type="entry name" value="Clr2"/>
</dbReference>
<dbReference type="Proteomes" id="UP000265663">
    <property type="component" value="Unassembled WGS sequence"/>
</dbReference>
<dbReference type="OrthoDB" id="438224at2759"/>
<feature type="region of interest" description="Disordered" evidence="1">
    <location>
        <begin position="131"/>
        <end position="164"/>
    </location>
</feature>
<feature type="region of interest" description="Disordered" evidence="1">
    <location>
        <begin position="640"/>
        <end position="665"/>
    </location>
</feature>
<feature type="domain" description="Cryptic loci regulator 2 C-terminal" evidence="2">
    <location>
        <begin position="396"/>
        <end position="518"/>
    </location>
</feature>
<dbReference type="EMBL" id="KE747810">
    <property type="protein sequence ID" value="RMZ67323.1"/>
    <property type="molecule type" value="Genomic_DNA"/>
</dbReference>
<organism evidence="4 5">
    <name type="scientific">Pyrenophora seminiperda CCB06</name>
    <dbReference type="NCBI Taxonomy" id="1302712"/>
    <lineage>
        <taxon>Eukaryota</taxon>
        <taxon>Fungi</taxon>
        <taxon>Dikarya</taxon>
        <taxon>Ascomycota</taxon>
        <taxon>Pezizomycotina</taxon>
        <taxon>Dothideomycetes</taxon>
        <taxon>Pleosporomycetidae</taxon>
        <taxon>Pleosporales</taxon>
        <taxon>Pleosporineae</taxon>
        <taxon>Pleosporaceae</taxon>
        <taxon>Pyrenophora</taxon>
    </lineage>
</organism>
<dbReference type="PANTHER" id="PTHR38046">
    <property type="entry name" value="CRYPTIC LOCI REGULATOR 2"/>
    <property type="match status" value="1"/>
</dbReference>
<dbReference type="GO" id="GO:0030466">
    <property type="term" value="P:silent mating-type cassette heterochromatin formation"/>
    <property type="evidence" value="ECO:0007669"/>
    <property type="project" value="TreeGrafter"/>
</dbReference>
<feature type="compositionally biased region" description="Polar residues" evidence="1">
    <location>
        <begin position="154"/>
        <end position="164"/>
    </location>
</feature>
<feature type="domain" description="Cryptic loci regulator 2 N-terminal" evidence="3">
    <location>
        <begin position="58"/>
        <end position="122"/>
    </location>
</feature>
<dbReference type="PANTHER" id="PTHR38046:SF1">
    <property type="entry name" value="CRYPTIC LOCI REGULATOR 2"/>
    <property type="match status" value="1"/>
</dbReference>
<evidence type="ECO:0000313" key="4">
    <source>
        <dbReference type="EMBL" id="RMZ67323.1"/>
    </source>
</evidence>
<proteinExistence type="predicted"/>
<dbReference type="GO" id="GO:0070824">
    <property type="term" value="C:SHREC complex"/>
    <property type="evidence" value="ECO:0007669"/>
    <property type="project" value="InterPro"/>
</dbReference>
<dbReference type="Pfam" id="PF16761">
    <property type="entry name" value="Clr2_transil"/>
    <property type="match status" value="1"/>
</dbReference>
<reference evidence="4 5" key="1">
    <citation type="journal article" date="2014" name="PLoS ONE">
        <title>De novo Genome Assembly of the Fungal Plant Pathogen Pyrenophora semeniperda.</title>
        <authorList>
            <person name="Soliai M.M."/>
            <person name="Meyer S.E."/>
            <person name="Udall J.A."/>
            <person name="Elzinga D.E."/>
            <person name="Hermansen R.A."/>
            <person name="Bodily P.M."/>
            <person name="Hart A.A."/>
            <person name="Coleman C.E."/>
        </authorList>
    </citation>
    <scope>NUCLEOTIDE SEQUENCE [LARGE SCALE GENOMIC DNA]</scope>
    <source>
        <strain evidence="4 5">CCB06</strain>
        <tissue evidence="4">Mycelium</tissue>
    </source>
</reference>
<dbReference type="GO" id="GO:0033553">
    <property type="term" value="C:rDNA heterochromatin"/>
    <property type="evidence" value="ECO:0007669"/>
    <property type="project" value="TreeGrafter"/>
</dbReference>
<gene>
    <name evidence="4" type="ORF">GMOD_00001233</name>
</gene>
<feature type="compositionally biased region" description="Low complexity" evidence="1">
    <location>
        <begin position="140"/>
        <end position="153"/>
    </location>
</feature>
<sequence length="709" mass="80339">MSNNRVIVQLKPACSDGDPLHVPSPGSYSQIDPPTLYLEKIGQQWVQNQGNALPGVQYVLAALPAGYTLWQRPRPSDPRLFDKYLYGHPAQRKFDSPNRFYPHFEWLMNNSGNSIGCPCTVCCGSSGLLPKASPNSSKARISNTSSRRSSDASVTMQSGPSSVQQLQQLAIMPNPRPVVQLKGRPKKVPAGMDKANVDREGTPDIYRNLINKLRRHEHIDELIREPLSPDWRAEQERLPQLLENIKTQEQWMPRNGDIVLYIRDLPDAVNYIRNDGQLELYNEDKNKFFDVSQWKAGLVTETADGSTDRGQTNPSWSGIRVEAIPHPNDPDRSVSKQYKYVDLRQTWPFALWQVLLEHVHQEKWHATIKNALALASTVSLIGKHRFRGTWPNANIYCHGIYVGFEMLAVGDTIRLLPNKKTGPNICTDIMIIKSIRLKWTNLDKASDNDYDEGRPYNSEIWIYGSAYTSDPSRSDKAWHSDHTDLPQVAEGYSTWHPLHPVDKELAIPYSRILGRLYERDAIMKLLQLGSSKLPSLDIGRQAVTEARAYSRKHDNRIAEEPHATWYWGDNRADALNLRTINGLDVSKFDLERDVKDMRKKYRLLDAVASGQNLGDVKPDREVVPGGRGLRGFMAPKLPFRPVDSRATSTSGDSIETSSDSSISVSRKRMHIVDLPNDDEMEEEIRQHTKVIEDDRATISKKARVMVVID</sequence>
<dbReference type="Pfam" id="PF10383">
    <property type="entry name" value="Clr2"/>
    <property type="match status" value="1"/>
</dbReference>
<evidence type="ECO:0000313" key="5">
    <source>
        <dbReference type="Proteomes" id="UP000265663"/>
    </source>
</evidence>
<feature type="region of interest" description="Disordered" evidence="1">
    <location>
        <begin position="178"/>
        <end position="199"/>
    </location>
</feature>
<dbReference type="GO" id="GO:0031934">
    <property type="term" value="C:mating-type region heterochromatin"/>
    <property type="evidence" value="ECO:0007669"/>
    <property type="project" value="TreeGrafter"/>
</dbReference>
<dbReference type="InterPro" id="IPR031915">
    <property type="entry name" value="Clr2_N"/>
</dbReference>
<dbReference type="InterPro" id="IPR018839">
    <property type="entry name" value="Tscrpt-silencing_Clr2_C"/>
</dbReference>
<evidence type="ECO:0000259" key="3">
    <source>
        <dbReference type="Pfam" id="PF16761"/>
    </source>
</evidence>
<dbReference type="AlphaFoldDB" id="A0A3M7LYK6"/>
<keyword evidence="5" id="KW-1185">Reference proteome</keyword>
<evidence type="ECO:0000259" key="2">
    <source>
        <dbReference type="Pfam" id="PF10383"/>
    </source>
</evidence>
<evidence type="ECO:0000256" key="1">
    <source>
        <dbReference type="SAM" id="MobiDB-lite"/>
    </source>
</evidence>
<feature type="compositionally biased region" description="Low complexity" evidence="1">
    <location>
        <begin position="647"/>
        <end position="664"/>
    </location>
</feature>